<evidence type="ECO:0000256" key="3">
    <source>
        <dbReference type="SAM" id="MobiDB-lite"/>
    </source>
</evidence>
<reference evidence="5" key="1">
    <citation type="submission" date="2022-10" db="EMBL/GenBank/DDBJ databases">
        <title>Determination and structural analysis of whole genome sequence of Sarocladium strictum F4-1.</title>
        <authorList>
            <person name="Hu L."/>
            <person name="Jiang Y."/>
        </authorList>
    </citation>
    <scope>NUCLEOTIDE SEQUENCE</scope>
    <source>
        <strain evidence="5">F4-1</strain>
    </source>
</reference>
<feature type="region of interest" description="Disordered" evidence="3">
    <location>
        <begin position="464"/>
        <end position="483"/>
    </location>
</feature>
<dbReference type="SMART" id="SM01041">
    <property type="entry name" value="BRO1"/>
    <property type="match status" value="1"/>
</dbReference>
<dbReference type="EMBL" id="JAPDFR010000005">
    <property type="protein sequence ID" value="KAK0386182.1"/>
    <property type="molecule type" value="Genomic_DNA"/>
</dbReference>
<protein>
    <recommendedName>
        <fullName evidence="2">pH-response regulator protein palC</fullName>
    </recommendedName>
</protein>
<dbReference type="AlphaFoldDB" id="A0AA39GF47"/>
<evidence type="ECO:0000313" key="5">
    <source>
        <dbReference type="EMBL" id="KAK0386182.1"/>
    </source>
</evidence>
<feature type="region of interest" description="Disordered" evidence="3">
    <location>
        <begin position="414"/>
        <end position="454"/>
    </location>
</feature>
<dbReference type="GO" id="GO:0005886">
    <property type="term" value="C:plasma membrane"/>
    <property type="evidence" value="ECO:0007669"/>
    <property type="project" value="TreeGrafter"/>
</dbReference>
<dbReference type="Proteomes" id="UP001175261">
    <property type="component" value="Unassembled WGS sequence"/>
</dbReference>
<name>A0AA39GF47_SARSR</name>
<accession>A0AA39GF47</accession>
<evidence type="ECO:0000256" key="2">
    <source>
        <dbReference type="ARBA" id="ARBA00022193"/>
    </source>
</evidence>
<feature type="domain" description="BRO1" evidence="4">
    <location>
        <begin position="1"/>
        <end position="277"/>
    </location>
</feature>
<dbReference type="CDD" id="cd09245">
    <property type="entry name" value="BRO1_UmRIM23-like"/>
    <property type="match status" value="1"/>
</dbReference>
<dbReference type="InterPro" id="IPR004328">
    <property type="entry name" value="BRO1_dom"/>
</dbReference>
<evidence type="ECO:0000313" key="6">
    <source>
        <dbReference type="Proteomes" id="UP001175261"/>
    </source>
</evidence>
<dbReference type="PANTHER" id="PTHR40463">
    <property type="entry name" value="PH-RESPONSE REGULATOR PROTEIN PALC"/>
    <property type="match status" value="1"/>
</dbReference>
<dbReference type="PROSITE" id="PS51180">
    <property type="entry name" value="BRO1"/>
    <property type="match status" value="1"/>
</dbReference>
<organism evidence="5 6">
    <name type="scientific">Sarocladium strictum</name>
    <name type="common">Black bundle disease fungus</name>
    <name type="synonym">Acremonium strictum</name>
    <dbReference type="NCBI Taxonomy" id="5046"/>
    <lineage>
        <taxon>Eukaryota</taxon>
        <taxon>Fungi</taxon>
        <taxon>Dikarya</taxon>
        <taxon>Ascomycota</taxon>
        <taxon>Pezizomycotina</taxon>
        <taxon>Sordariomycetes</taxon>
        <taxon>Hypocreomycetidae</taxon>
        <taxon>Hypocreales</taxon>
        <taxon>Sarocladiaceae</taxon>
        <taxon>Sarocladium</taxon>
    </lineage>
</organism>
<feature type="compositionally biased region" description="Acidic residues" evidence="3">
    <location>
        <begin position="439"/>
        <end position="451"/>
    </location>
</feature>
<proteinExistence type="inferred from homology"/>
<dbReference type="InterPro" id="IPR038499">
    <property type="entry name" value="BRO1_sf"/>
</dbReference>
<dbReference type="Gene3D" id="1.25.40.280">
    <property type="entry name" value="alix/aip1 like domains"/>
    <property type="match status" value="1"/>
</dbReference>
<dbReference type="GO" id="GO:0071467">
    <property type="term" value="P:cellular response to pH"/>
    <property type="evidence" value="ECO:0007669"/>
    <property type="project" value="InterPro"/>
</dbReference>
<evidence type="ECO:0000259" key="4">
    <source>
        <dbReference type="PROSITE" id="PS51180"/>
    </source>
</evidence>
<comment type="caution">
    <text evidence="5">The sequence shown here is derived from an EMBL/GenBank/DDBJ whole genome shotgun (WGS) entry which is preliminary data.</text>
</comment>
<keyword evidence="6" id="KW-1185">Reference proteome</keyword>
<sequence>MPFPFTLPTTSAFAFSSCVDCDSHPSLPLNASTHRGVVRDTLKKHKRLPPSSQISNLSTVSAAINDYVPYLLAVDAGLSDRDLPSGEILSAVLKSSPLIEWRPTLSGDLVPGRERNRVKITSFEHEIVFVLSSLGFCQFLTARATLQPLYTTTGEFLSTQQRTTAITGATKSLLDAASIYDYLAHRGEQVSGPAPCADVSAATMRALASLAHAEATLLAVLKDDPYPAIVAQDRNKNDKDWMFKAPDIPKVRAHLYARLCLAASEHAAKAASLCHSGGSSGTRIDSGFAKYLDDLRRTSRAKACRFFGIDAELGGQTAEGIAWLRAGLKEMGVEVKEQKKGLSLSKFKKEFVEKREDRKVDKEAAWGADAGRMEETRILEMLDAKWNKINDTMNTQAIPPINSLLTKMPSGREIHTIPQYQPPSLDKDVLDSMRGPPEERDDYGDMSSDEDVTAHSSATYVGAFPGAADDYSRAPSTAGKAYY</sequence>
<dbReference type="PANTHER" id="PTHR40463:SF1">
    <property type="entry name" value="PH-RESPONSE REGULATOR PROTEIN PALC"/>
    <property type="match status" value="1"/>
</dbReference>
<comment type="similarity">
    <text evidence="1">Belongs to the palC family.</text>
</comment>
<gene>
    <name evidence="5" type="ORF">NLU13_6019</name>
</gene>
<evidence type="ECO:0000256" key="1">
    <source>
        <dbReference type="ARBA" id="ARBA00010997"/>
    </source>
</evidence>
<dbReference type="InterPro" id="IPR037505">
    <property type="entry name" value="pH-resp_palC"/>
</dbReference>